<organism evidence="1 2">
    <name type="scientific">Eruca vesicaria subsp. sativa</name>
    <name type="common">Garden rocket</name>
    <name type="synonym">Eruca sativa</name>
    <dbReference type="NCBI Taxonomy" id="29727"/>
    <lineage>
        <taxon>Eukaryota</taxon>
        <taxon>Viridiplantae</taxon>
        <taxon>Streptophyta</taxon>
        <taxon>Embryophyta</taxon>
        <taxon>Tracheophyta</taxon>
        <taxon>Spermatophyta</taxon>
        <taxon>Magnoliopsida</taxon>
        <taxon>eudicotyledons</taxon>
        <taxon>Gunneridae</taxon>
        <taxon>Pentapetalae</taxon>
        <taxon>rosids</taxon>
        <taxon>malvids</taxon>
        <taxon>Brassicales</taxon>
        <taxon>Brassicaceae</taxon>
        <taxon>Brassiceae</taxon>
        <taxon>Eruca</taxon>
    </lineage>
</organism>
<evidence type="ECO:0008006" key="3">
    <source>
        <dbReference type="Google" id="ProtNLM"/>
    </source>
</evidence>
<dbReference type="Proteomes" id="UP001642260">
    <property type="component" value="Unassembled WGS sequence"/>
</dbReference>
<dbReference type="EMBL" id="CAKOAT010419599">
    <property type="protein sequence ID" value="CAH8369628.1"/>
    <property type="molecule type" value="Genomic_DNA"/>
</dbReference>
<protein>
    <recommendedName>
        <fullName evidence="3">Reverse transcriptase</fullName>
    </recommendedName>
</protein>
<comment type="caution">
    <text evidence="1">The sequence shown here is derived from an EMBL/GenBank/DDBJ whole genome shotgun (WGS) entry which is preliminary data.</text>
</comment>
<reference evidence="1 2" key="1">
    <citation type="submission" date="2022-03" db="EMBL/GenBank/DDBJ databases">
        <authorList>
            <person name="Macdonald S."/>
            <person name="Ahmed S."/>
            <person name="Newling K."/>
        </authorList>
    </citation>
    <scope>NUCLEOTIDE SEQUENCE [LARGE SCALE GENOMIC DNA]</scope>
</reference>
<name>A0ABC8L6Q3_ERUVS</name>
<dbReference type="AlphaFoldDB" id="A0ABC8L6Q3"/>
<gene>
    <name evidence="1" type="ORF">ERUC_LOCUS31201</name>
</gene>
<evidence type="ECO:0000313" key="1">
    <source>
        <dbReference type="EMBL" id="CAH8369628.1"/>
    </source>
</evidence>
<keyword evidence="2" id="KW-1185">Reference proteome</keyword>
<proteinExistence type="predicted"/>
<evidence type="ECO:0000313" key="2">
    <source>
        <dbReference type="Proteomes" id="UP001642260"/>
    </source>
</evidence>
<sequence length="189" mass="21512">MANLKLASLPSSMLHKIIFIVARSSVWEVSCAQVAFPGFSVGGREDYFYKSANLIFMKDWIDVVNAVIQRSSTGEICMSSSSSIYLIKEKKKIHLASKRGFLLVRYVDDMMNLAFCADDRGLVHKYPAFTLEYVDWLYHMITSWVLSGHWGYDKPKMFMSLLQRIDPNVSNDCSCSRIIEPVFVISLDG</sequence>
<accession>A0ABC8L6Q3</accession>